<comment type="caution">
    <text evidence="1">The sequence shown here is derived from an EMBL/GenBank/DDBJ whole genome shotgun (WGS) entry which is preliminary data.</text>
</comment>
<dbReference type="EMBL" id="JBJHQE010000013">
    <property type="protein sequence ID" value="MFK9080980.1"/>
    <property type="molecule type" value="Genomic_DNA"/>
</dbReference>
<keyword evidence="2" id="KW-1185">Reference proteome</keyword>
<evidence type="ECO:0000313" key="2">
    <source>
        <dbReference type="Proteomes" id="UP001622950"/>
    </source>
</evidence>
<accession>A0ACC7MVX1</accession>
<protein>
    <submittedName>
        <fullName evidence="1">GNAT family N-acetyltransferase</fullName>
    </submittedName>
</protein>
<sequence length="175" mass="19440">MPAHIRLAVPADAPLLPRIERSAAQAFRSIDGLGWLADAATLSVERHRQLIALSTCWVAVDAQGQPQGFLSAERHGSDLHIEELSVCQSMQGQGWGRKLVETAMDHARSNHLRCVTLTTFTHVPWNAPFYQRLGFLDNAGATLDERLADILAQEYAHGFEPGMRCAMSWRVPQTR</sequence>
<reference evidence="1" key="1">
    <citation type="submission" date="2024-11" db="EMBL/GenBank/DDBJ databases">
        <authorList>
            <person name="Lucas J.A."/>
        </authorList>
    </citation>
    <scope>NUCLEOTIDE SEQUENCE</scope>
    <source>
        <strain evidence="1">Z 8.8</strain>
    </source>
</reference>
<organism evidence="1 2">
    <name type="scientific">Pseudomonas neuropathica</name>
    <dbReference type="NCBI Taxonomy" id="2730425"/>
    <lineage>
        <taxon>Bacteria</taxon>
        <taxon>Pseudomonadati</taxon>
        <taxon>Pseudomonadota</taxon>
        <taxon>Gammaproteobacteria</taxon>
        <taxon>Pseudomonadales</taxon>
        <taxon>Pseudomonadaceae</taxon>
        <taxon>Pseudomonas</taxon>
    </lineage>
</organism>
<name>A0ACC7MVX1_9PSED</name>
<proteinExistence type="predicted"/>
<gene>
    <name evidence="1" type="ORF">ACJEBM_09885</name>
</gene>
<evidence type="ECO:0000313" key="1">
    <source>
        <dbReference type="EMBL" id="MFK9080980.1"/>
    </source>
</evidence>
<dbReference type="Proteomes" id="UP001622950">
    <property type="component" value="Unassembled WGS sequence"/>
</dbReference>